<evidence type="ECO:0000313" key="1">
    <source>
        <dbReference type="EMBL" id="RNG07756.1"/>
    </source>
</evidence>
<name>A0A3M8UQK9_9ACTN</name>
<evidence type="ECO:0000313" key="2">
    <source>
        <dbReference type="Proteomes" id="UP000275401"/>
    </source>
</evidence>
<gene>
    <name evidence="1" type="ORF">EEJ42_33685</name>
</gene>
<reference evidence="1 2" key="1">
    <citation type="submission" date="2018-11" db="EMBL/GenBank/DDBJ databases">
        <title>The Potential of Streptomyces as Biocontrol Agents against the Tomato grey mould, Botrytis cinerea (Gray mold) Frontiers in Microbiology.</title>
        <authorList>
            <person name="Li D."/>
        </authorList>
    </citation>
    <scope>NUCLEOTIDE SEQUENCE [LARGE SCALE GENOMIC DNA]</scope>
    <source>
        <strain evidence="1 2">NEAU-LD23</strain>
    </source>
</reference>
<dbReference type="EMBL" id="RIBZ01000610">
    <property type="protein sequence ID" value="RNG07756.1"/>
    <property type="molecule type" value="Genomic_DNA"/>
</dbReference>
<dbReference type="RefSeq" id="WP_123105847.1">
    <property type="nucleotide sequence ID" value="NZ_RIBZ01000610.1"/>
</dbReference>
<organism evidence="1 2">
    <name type="scientific">Streptomyces botrytidirepellens</name>
    <dbReference type="NCBI Taxonomy" id="2486417"/>
    <lineage>
        <taxon>Bacteria</taxon>
        <taxon>Bacillati</taxon>
        <taxon>Actinomycetota</taxon>
        <taxon>Actinomycetes</taxon>
        <taxon>Kitasatosporales</taxon>
        <taxon>Streptomycetaceae</taxon>
        <taxon>Streptomyces</taxon>
    </lineage>
</organism>
<sequence length="138" mass="14984">MPGEVMQERARWLLIMEKAYRGSVETQFADALYVVPDLHRQSGGGCDLALRGPAVGYAVRTGAPQPPLRLGGRVLDTLPDPRASVTKVLDAGVTVLVEEPDLTALGRTAADRLLPGVQVIEAYGLAARWPSYEQVWFL</sequence>
<accession>A0A3M8UQK9</accession>
<dbReference type="Proteomes" id="UP000275401">
    <property type="component" value="Unassembled WGS sequence"/>
</dbReference>
<dbReference type="AlphaFoldDB" id="A0A3M8UQK9"/>
<comment type="caution">
    <text evidence="1">The sequence shown here is derived from an EMBL/GenBank/DDBJ whole genome shotgun (WGS) entry which is preliminary data.</text>
</comment>
<proteinExistence type="predicted"/>
<protein>
    <submittedName>
        <fullName evidence="1">Uncharacterized protein</fullName>
    </submittedName>
</protein>
<keyword evidence="2" id="KW-1185">Reference proteome</keyword>